<dbReference type="AlphaFoldDB" id="A0A016S270"/>
<keyword evidence="6" id="KW-0732">Signal</keyword>
<evidence type="ECO:0000256" key="1">
    <source>
        <dbReference type="ARBA" id="ARBA00009431"/>
    </source>
</evidence>
<name>A0A016S270_9BILA</name>
<gene>
    <name evidence="7" type="primary">Acey_s0318.g2355</name>
    <name evidence="7" type="ORF">Y032_0318g2355</name>
</gene>
<dbReference type="Pfam" id="PF00450">
    <property type="entry name" value="Peptidase_S10"/>
    <property type="match status" value="1"/>
</dbReference>
<dbReference type="PANTHER" id="PTHR11802">
    <property type="entry name" value="SERINE PROTEASE FAMILY S10 SERINE CARBOXYPEPTIDASE"/>
    <property type="match status" value="1"/>
</dbReference>
<sequence>MGLSLLCLLFVSIYAQQEKDLVTNLPGLQFEAKFKTYSGYVAANQNKTWQMHYILTESKANPDTDPVLVWFSGGPGCSSFAALFQEHGPFFINFDGKTLYENKYSWNAKANFLFFESPIGVGFSYDRHHDSYTKANDDQTAWQNFYALKDFFETAQPKYKDRTFFLSGESYAGIYVPTLSKLVVEHINKGQFPNKNFQGAAIGNGFMNVKYLLNSLVLWSAYHGRVSVDDWDYIKANCAGGQKDMDKADFTVHMVGKPNGIDYTGANTTCGQKLTPMINLPKGQVPYNYYQDCYDAALIETDANNPMPADTGFHPEFEGTADLAANTATLINYISTDNQWGYPCWSEAAIALYLNRRDVQDAVHIPQAWRNQATGKFRWTDCNSKIYDSYRLTYDNTNIFFDYVIKYVKTPNFRFLIYSGDTDTVCNYLGDEWHMRDVAKAANLKSSPRKPWHFSRNDQVAGYNQRYSGKGGSGVDITLDVMVVKGAGHMVPSDRPGPAVQMITNFMFPGQDGPDYSSKANVNPNPPLSRFLGGSAAISLSSVIAVILWELY</sequence>
<comment type="caution">
    <text evidence="7">The sequence shown here is derived from an EMBL/GenBank/DDBJ whole genome shotgun (WGS) entry which is preliminary data.</text>
</comment>
<keyword evidence="3 5" id="KW-0645">Protease</keyword>
<dbReference type="FunFam" id="3.40.50.1820:FF:000335">
    <property type="entry name" value="Carboxypeptidase"/>
    <property type="match status" value="1"/>
</dbReference>
<dbReference type="Proteomes" id="UP000024635">
    <property type="component" value="Unassembled WGS sequence"/>
</dbReference>
<protein>
    <recommendedName>
        <fullName evidence="5">Carboxypeptidase</fullName>
        <ecNumber evidence="5">3.4.16.-</ecNumber>
    </recommendedName>
</protein>
<dbReference type="GO" id="GO:0006508">
    <property type="term" value="P:proteolysis"/>
    <property type="evidence" value="ECO:0007669"/>
    <property type="project" value="UniProtKB-KW"/>
</dbReference>
<feature type="chain" id="PRO_5013198184" description="Carboxypeptidase" evidence="6">
    <location>
        <begin position="16"/>
        <end position="552"/>
    </location>
</feature>
<dbReference type="InterPro" id="IPR018202">
    <property type="entry name" value="Ser_caboxypep_ser_AS"/>
</dbReference>
<evidence type="ECO:0000256" key="2">
    <source>
        <dbReference type="ARBA" id="ARBA00022645"/>
    </source>
</evidence>
<dbReference type="GO" id="GO:1904715">
    <property type="term" value="P:negative regulation of chaperone-mediated autophagy"/>
    <property type="evidence" value="ECO:0007669"/>
    <property type="project" value="UniProtKB-ARBA"/>
</dbReference>
<dbReference type="GO" id="GO:0004185">
    <property type="term" value="F:serine-type carboxypeptidase activity"/>
    <property type="evidence" value="ECO:0007669"/>
    <property type="project" value="UniProtKB-UniRule"/>
</dbReference>
<comment type="similarity">
    <text evidence="1 5">Belongs to the peptidase S10 family.</text>
</comment>
<evidence type="ECO:0000313" key="7">
    <source>
        <dbReference type="EMBL" id="EYB84349.1"/>
    </source>
</evidence>
<keyword evidence="4 5" id="KW-0378">Hydrolase</keyword>
<proteinExistence type="inferred from homology"/>
<dbReference type="EMBL" id="JARK01001654">
    <property type="protein sequence ID" value="EYB84349.1"/>
    <property type="molecule type" value="Genomic_DNA"/>
</dbReference>
<keyword evidence="8" id="KW-1185">Reference proteome</keyword>
<dbReference type="PRINTS" id="PR00724">
    <property type="entry name" value="CRBOXYPTASEC"/>
</dbReference>
<evidence type="ECO:0000313" key="8">
    <source>
        <dbReference type="Proteomes" id="UP000024635"/>
    </source>
</evidence>
<accession>A0A016S270</accession>
<dbReference type="OrthoDB" id="443318at2759"/>
<evidence type="ECO:0000256" key="5">
    <source>
        <dbReference type="RuleBase" id="RU361156"/>
    </source>
</evidence>
<dbReference type="PROSITE" id="PS00131">
    <property type="entry name" value="CARBOXYPEPT_SER_SER"/>
    <property type="match status" value="1"/>
</dbReference>
<dbReference type="MEROPS" id="S10.A65"/>
<dbReference type="InterPro" id="IPR001563">
    <property type="entry name" value="Peptidase_S10"/>
</dbReference>
<dbReference type="InterPro" id="IPR029058">
    <property type="entry name" value="AB_hydrolase_fold"/>
</dbReference>
<keyword evidence="2 5" id="KW-0121">Carboxypeptidase</keyword>
<dbReference type="SUPFAM" id="SSF53474">
    <property type="entry name" value="alpha/beta-Hydrolases"/>
    <property type="match status" value="1"/>
</dbReference>
<dbReference type="EC" id="3.4.16.-" evidence="5"/>
<dbReference type="Gene3D" id="3.40.50.1820">
    <property type="entry name" value="alpha/beta hydrolase"/>
    <property type="match status" value="1"/>
</dbReference>
<dbReference type="STRING" id="53326.A0A016S270"/>
<evidence type="ECO:0000256" key="6">
    <source>
        <dbReference type="SAM" id="SignalP"/>
    </source>
</evidence>
<reference evidence="8" key="1">
    <citation type="journal article" date="2015" name="Nat. Genet.">
        <title>The genome and transcriptome of the zoonotic hookworm Ancylostoma ceylanicum identify infection-specific gene families.</title>
        <authorList>
            <person name="Schwarz E.M."/>
            <person name="Hu Y."/>
            <person name="Antoshechkin I."/>
            <person name="Miller M.M."/>
            <person name="Sternberg P.W."/>
            <person name="Aroian R.V."/>
        </authorList>
    </citation>
    <scope>NUCLEOTIDE SEQUENCE</scope>
    <source>
        <strain evidence="8">HY135</strain>
    </source>
</reference>
<dbReference type="PANTHER" id="PTHR11802:SF70">
    <property type="entry name" value="SERINE CARBOXYPEPTIDASE CTSA-3.1"/>
    <property type="match status" value="1"/>
</dbReference>
<dbReference type="GO" id="GO:0031647">
    <property type="term" value="P:regulation of protein stability"/>
    <property type="evidence" value="ECO:0007669"/>
    <property type="project" value="UniProtKB-ARBA"/>
</dbReference>
<feature type="signal peptide" evidence="6">
    <location>
        <begin position="1"/>
        <end position="15"/>
    </location>
</feature>
<evidence type="ECO:0000256" key="3">
    <source>
        <dbReference type="ARBA" id="ARBA00022670"/>
    </source>
</evidence>
<evidence type="ECO:0000256" key="4">
    <source>
        <dbReference type="ARBA" id="ARBA00022801"/>
    </source>
</evidence>
<organism evidence="7 8">
    <name type="scientific">Ancylostoma ceylanicum</name>
    <dbReference type="NCBI Taxonomy" id="53326"/>
    <lineage>
        <taxon>Eukaryota</taxon>
        <taxon>Metazoa</taxon>
        <taxon>Ecdysozoa</taxon>
        <taxon>Nematoda</taxon>
        <taxon>Chromadorea</taxon>
        <taxon>Rhabditida</taxon>
        <taxon>Rhabditina</taxon>
        <taxon>Rhabditomorpha</taxon>
        <taxon>Strongyloidea</taxon>
        <taxon>Ancylostomatidae</taxon>
        <taxon>Ancylostomatinae</taxon>
        <taxon>Ancylostoma</taxon>
    </lineage>
</organism>